<keyword evidence="3 4" id="KW-0539">Nucleus</keyword>
<feature type="region of interest" description="Disordered" evidence="5">
    <location>
        <begin position="94"/>
        <end position="130"/>
    </location>
</feature>
<dbReference type="GO" id="GO:0006357">
    <property type="term" value="P:regulation of transcription by RNA polymerase II"/>
    <property type="evidence" value="ECO:0007669"/>
    <property type="project" value="InterPro"/>
</dbReference>
<dbReference type="InterPro" id="IPR019404">
    <property type="entry name" value="Mediator_Med11"/>
</dbReference>
<comment type="similarity">
    <text evidence="2 4">Belongs to the Mediator complex subunit 11 family.</text>
</comment>
<dbReference type="OrthoDB" id="5418434at2759"/>
<dbReference type="GO" id="GO:0003712">
    <property type="term" value="F:transcription coregulator activity"/>
    <property type="evidence" value="ECO:0007669"/>
    <property type="project" value="InterPro"/>
</dbReference>
<gene>
    <name evidence="4" type="primary">MED11</name>
    <name evidence="6" type="ORF">N7496_009457</name>
</gene>
<comment type="subcellular location">
    <subcellularLocation>
        <location evidence="1 4">Nucleus</location>
    </subcellularLocation>
</comment>
<evidence type="ECO:0000313" key="6">
    <source>
        <dbReference type="EMBL" id="KAJ5363744.1"/>
    </source>
</evidence>
<keyword evidence="4" id="KW-0805">Transcription regulation</keyword>
<dbReference type="Pfam" id="PF10280">
    <property type="entry name" value="Med11"/>
    <property type="match status" value="1"/>
</dbReference>
<evidence type="ECO:0000256" key="3">
    <source>
        <dbReference type="ARBA" id="ARBA00023242"/>
    </source>
</evidence>
<reference evidence="6" key="2">
    <citation type="journal article" date="2023" name="IMA Fungus">
        <title>Comparative genomic study of the Penicillium genus elucidates a diverse pangenome and 15 lateral gene transfer events.</title>
        <authorList>
            <person name="Petersen C."/>
            <person name="Sorensen T."/>
            <person name="Nielsen M.R."/>
            <person name="Sondergaard T.E."/>
            <person name="Sorensen J.L."/>
            <person name="Fitzpatrick D.A."/>
            <person name="Frisvad J.C."/>
            <person name="Nielsen K.L."/>
        </authorList>
    </citation>
    <scope>NUCLEOTIDE SEQUENCE</scope>
    <source>
        <strain evidence="6">IBT 29864</strain>
    </source>
</reference>
<evidence type="ECO:0000313" key="7">
    <source>
        <dbReference type="Proteomes" id="UP001147782"/>
    </source>
</evidence>
<comment type="function">
    <text evidence="4">Component of the Mediator complex, a coactivator involved in the regulated transcription of nearly all RNA polymerase II-dependent genes. Mediator functions as a bridge to convey information from gene-specific regulatory proteins to the basal RNA polymerase II transcription machinery. Mediator is recruited to promoters by direct interactions with regulatory proteins and serves as a scaffold for the assembly of a functional pre-initiation complex with RNA polymerase II and the general transcription factors.</text>
</comment>
<dbReference type="AlphaFoldDB" id="A0A9W9V102"/>
<sequence length="181" mass="18975">MSDEAPASQTFTAADRIRQLNDIDQDVAKLIHSAGLAIQALTNTKPDAETPIDGTLESRKAQFKEATAKYFSLLSSIDVRLRRQVYALEEASLSTPDMAAKPGDAAGAGAGAAGAAGSGSGSANPLDVSWLNSRKDTVGKDKEAELWAAAREFVGQLDNAPNGSHGSVNQEGNESEKMQID</sequence>
<dbReference type="GO" id="GO:0016592">
    <property type="term" value="C:mediator complex"/>
    <property type="evidence" value="ECO:0007669"/>
    <property type="project" value="InterPro"/>
</dbReference>
<comment type="subunit">
    <text evidence="4">Component of the Mediator complex.</text>
</comment>
<accession>A0A9W9V102</accession>
<proteinExistence type="inferred from homology"/>
<dbReference type="EMBL" id="JAPZBS010000008">
    <property type="protein sequence ID" value="KAJ5363744.1"/>
    <property type="molecule type" value="Genomic_DNA"/>
</dbReference>
<name>A0A9W9V102_9EURO</name>
<feature type="region of interest" description="Disordered" evidence="5">
    <location>
        <begin position="157"/>
        <end position="181"/>
    </location>
</feature>
<organism evidence="6 7">
    <name type="scientific">Penicillium cataractarum</name>
    <dbReference type="NCBI Taxonomy" id="2100454"/>
    <lineage>
        <taxon>Eukaryota</taxon>
        <taxon>Fungi</taxon>
        <taxon>Dikarya</taxon>
        <taxon>Ascomycota</taxon>
        <taxon>Pezizomycotina</taxon>
        <taxon>Eurotiomycetes</taxon>
        <taxon>Eurotiomycetidae</taxon>
        <taxon>Eurotiales</taxon>
        <taxon>Aspergillaceae</taxon>
        <taxon>Penicillium</taxon>
    </lineage>
</organism>
<protein>
    <recommendedName>
        <fullName evidence="4">Mediator of RNA polymerase II transcription subunit 11</fullName>
    </recommendedName>
    <alternativeName>
        <fullName evidence="4">Mediator complex subunit 11</fullName>
    </alternativeName>
</protein>
<evidence type="ECO:0000256" key="2">
    <source>
        <dbReference type="ARBA" id="ARBA00008186"/>
    </source>
</evidence>
<comment type="caution">
    <text evidence="6">The sequence shown here is derived from an EMBL/GenBank/DDBJ whole genome shotgun (WGS) entry which is preliminary data.</text>
</comment>
<feature type="compositionally biased region" description="Polar residues" evidence="5">
    <location>
        <begin position="159"/>
        <end position="172"/>
    </location>
</feature>
<keyword evidence="4" id="KW-0010">Activator</keyword>
<evidence type="ECO:0000256" key="5">
    <source>
        <dbReference type="SAM" id="MobiDB-lite"/>
    </source>
</evidence>
<evidence type="ECO:0000256" key="4">
    <source>
        <dbReference type="RuleBase" id="RU364147"/>
    </source>
</evidence>
<keyword evidence="4" id="KW-0804">Transcription</keyword>
<reference evidence="6" key="1">
    <citation type="submission" date="2022-11" db="EMBL/GenBank/DDBJ databases">
        <authorList>
            <person name="Petersen C."/>
        </authorList>
    </citation>
    <scope>NUCLEOTIDE SEQUENCE</scope>
    <source>
        <strain evidence="6">IBT 29864</strain>
    </source>
</reference>
<keyword evidence="7" id="KW-1185">Reference proteome</keyword>
<evidence type="ECO:0000256" key="1">
    <source>
        <dbReference type="ARBA" id="ARBA00004123"/>
    </source>
</evidence>
<dbReference type="PANTHER" id="PTHR22890">
    <property type="entry name" value="MEDIATOR OF RNA POLYMERASE II TRANSCRIPTION SUBUNIT 11"/>
    <property type="match status" value="1"/>
</dbReference>
<dbReference type="Gene3D" id="1.10.287.3490">
    <property type="match status" value="1"/>
</dbReference>
<feature type="compositionally biased region" description="Gly residues" evidence="5">
    <location>
        <begin position="106"/>
        <end position="120"/>
    </location>
</feature>
<dbReference type="Proteomes" id="UP001147782">
    <property type="component" value="Unassembled WGS sequence"/>
</dbReference>